<dbReference type="Pfam" id="PF07715">
    <property type="entry name" value="Plug"/>
    <property type="match status" value="1"/>
</dbReference>
<dbReference type="InterPro" id="IPR037066">
    <property type="entry name" value="Plug_dom_sf"/>
</dbReference>
<dbReference type="InterPro" id="IPR039426">
    <property type="entry name" value="TonB-dep_rcpt-like"/>
</dbReference>
<keyword evidence="3 10" id="KW-1134">Transmembrane beta strand</keyword>
<evidence type="ECO:0000256" key="9">
    <source>
        <dbReference type="ARBA" id="ARBA00023237"/>
    </source>
</evidence>
<dbReference type="InterPro" id="IPR000531">
    <property type="entry name" value="Beta-barrel_TonB"/>
</dbReference>
<protein>
    <submittedName>
        <fullName evidence="14">Outer membrane cobalamin receptor</fullName>
    </submittedName>
</protein>
<evidence type="ECO:0000256" key="8">
    <source>
        <dbReference type="ARBA" id="ARBA00023170"/>
    </source>
</evidence>
<dbReference type="PROSITE" id="PS52016">
    <property type="entry name" value="TONB_DEPENDENT_REC_3"/>
    <property type="match status" value="1"/>
</dbReference>
<keyword evidence="7 10" id="KW-0472">Membrane</keyword>
<keyword evidence="8 14" id="KW-0675">Receptor</keyword>
<evidence type="ECO:0000313" key="15">
    <source>
        <dbReference type="Proteomes" id="UP000248314"/>
    </source>
</evidence>
<comment type="caution">
    <text evidence="14">The sequence shown here is derived from an EMBL/GenBank/DDBJ whole genome shotgun (WGS) entry which is preliminary data.</text>
</comment>
<dbReference type="EMBL" id="QJJX01000026">
    <property type="protein sequence ID" value="PXX20981.1"/>
    <property type="molecule type" value="Genomic_DNA"/>
</dbReference>
<dbReference type="GO" id="GO:0015344">
    <property type="term" value="F:siderophore uptake transmembrane transporter activity"/>
    <property type="evidence" value="ECO:0007669"/>
    <property type="project" value="TreeGrafter"/>
</dbReference>
<evidence type="ECO:0000256" key="3">
    <source>
        <dbReference type="ARBA" id="ARBA00022452"/>
    </source>
</evidence>
<evidence type="ECO:0000259" key="12">
    <source>
        <dbReference type="Pfam" id="PF00593"/>
    </source>
</evidence>
<keyword evidence="2 10" id="KW-0813">Transport</keyword>
<dbReference type="STRING" id="1122991.GCA_000613445_01237"/>
<dbReference type="GO" id="GO:0009279">
    <property type="term" value="C:cell outer membrane"/>
    <property type="evidence" value="ECO:0007669"/>
    <property type="project" value="UniProtKB-SubCell"/>
</dbReference>
<dbReference type="InterPro" id="IPR036942">
    <property type="entry name" value="Beta-barrel_TonB_sf"/>
</dbReference>
<comment type="subcellular location">
    <subcellularLocation>
        <location evidence="1 10">Cell outer membrane</location>
        <topology evidence="1 10">Multi-pass membrane protein</topology>
    </subcellularLocation>
</comment>
<keyword evidence="6 11" id="KW-0798">TonB box</keyword>
<dbReference type="Gene3D" id="2.170.130.10">
    <property type="entry name" value="TonB-dependent receptor, plug domain"/>
    <property type="match status" value="1"/>
</dbReference>
<reference evidence="14 15" key="1">
    <citation type="submission" date="2018-05" db="EMBL/GenBank/DDBJ databases">
        <title>Genomic Encyclopedia of Type Strains, Phase I: the one thousand microbial genomes (KMG-I) project.</title>
        <authorList>
            <person name="Kyrpides N."/>
        </authorList>
    </citation>
    <scope>NUCLEOTIDE SEQUENCE [LARGE SCALE GENOMIC DNA]</scope>
    <source>
        <strain evidence="14 15">DSM 15611</strain>
    </source>
</reference>
<evidence type="ECO:0000256" key="7">
    <source>
        <dbReference type="ARBA" id="ARBA00023136"/>
    </source>
</evidence>
<evidence type="ECO:0000256" key="6">
    <source>
        <dbReference type="ARBA" id="ARBA00023077"/>
    </source>
</evidence>
<evidence type="ECO:0000313" key="14">
    <source>
        <dbReference type="EMBL" id="PXX20981.1"/>
    </source>
</evidence>
<dbReference type="Gene3D" id="2.40.170.20">
    <property type="entry name" value="TonB-dependent receptor, beta-barrel domain"/>
    <property type="match status" value="1"/>
</dbReference>
<evidence type="ECO:0000256" key="1">
    <source>
        <dbReference type="ARBA" id="ARBA00004571"/>
    </source>
</evidence>
<evidence type="ECO:0000256" key="5">
    <source>
        <dbReference type="ARBA" id="ARBA00022729"/>
    </source>
</evidence>
<evidence type="ECO:0000259" key="13">
    <source>
        <dbReference type="Pfam" id="PF07715"/>
    </source>
</evidence>
<dbReference type="Proteomes" id="UP000248314">
    <property type="component" value="Unassembled WGS sequence"/>
</dbReference>
<organism evidence="14 15">
    <name type="scientific">Hoylesella shahii DSM 15611 = JCM 12083</name>
    <dbReference type="NCBI Taxonomy" id="1122991"/>
    <lineage>
        <taxon>Bacteria</taxon>
        <taxon>Pseudomonadati</taxon>
        <taxon>Bacteroidota</taxon>
        <taxon>Bacteroidia</taxon>
        <taxon>Bacteroidales</taxon>
        <taxon>Prevotellaceae</taxon>
        <taxon>Hoylesella</taxon>
    </lineage>
</organism>
<dbReference type="AlphaFoldDB" id="A0A318I7B4"/>
<feature type="domain" description="TonB-dependent receptor-like beta-barrel" evidence="12">
    <location>
        <begin position="197"/>
        <end position="645"/>
    </location>
</feature>
<dbReference type="SUPFAM" id="SSF56935">
    <property type="entry name" value="Porins"/>
    <property type="match status" value="1"/>
</dbReference>
<accession>A0A318I7B4</accession>
<comment type="similarity">
    <text evidence="10 11">Belongs to the TonB-dependent receptor family.</text>
</comment>
<evidence type="ECO:0000256" key="2">
    <source>
        <dbReference type="ARBA" id="ARBA00022448"/>
    </source>
</evidence>
<evidence type="ECO:0000256" key="10">
    <source>
        <dbReference type="PROSITE-ProRule" id="PRU01360"/>
    </source>
</evidence>
<keyword evidence="15" id="KW-1185">Reference proteome</keyword>
<dbReference type="GO" id="GO:0044718">
    <property type="term" value="P:siderophore transmembrane transport"/>
    <property type="evidence" value="ECO:0007669"/>
    <property type="project" value="TreeGrafter"/>
</dbReference>
<dbReference type="PANTHER" id="PTHR30069">
    <property type="entry name" value="TONB-DEPENDENT OUTER MEMBRANE RECEPTOR"/>
    <property type="match status" value="1"/>
</dbReference>
<name>A0A318I7B4_9BACT</name>
<keyword evidence="9 10" id="KW-0998">Cell outer membrane</keyword>
<keyword evidence="5" id="KW-0732">Signal</keyword>
<dbReference type="RefSeq" id="WP_110370380.1">
    <property type="nucleotide sequence ID" value="NZ_QJJX01000026.1"/>
</dbReference>
<evidence type="ECO:0000256" key="11">
    <source>
        <dbReference type="RuleBase" id="RU003357"/>
    </source>
</evidence>
<sequence length="671" mass="77034">MQRVHIFGLCVALVVATSGHAQNKKQQLELDSVQHVREVIVVSKNTYREVIPSQKLDGKVLEKLNAHSVADALRYFSGLQIKDYGGVGGLKTVNIRSMGTNHLGVFYDGIELGNAQNGQIDLGQLSLDNVEEITLYNGQKSAIFQPASEFGNAGSVYIRTRTPRFSVDKSFNLKVKAGYASSDTYRLSGLWENKLTQSVNASLSLGYLSSSGKYKFRYLRHNQDRSVAYDTTAIRQNGDIWALRAEANLHGVIDHGMWNWKVYTYNSQRGIPGAIVNNVWRRGERQSDHNHFSQMRFQKSFSDAFSTQWLTKYAYYRTHYVNNDPTQLPVDNTYKQQEFYLSTANVLGLMPNWSISLSYDFKWNKLDSDARLFVFPHRFTNFLSFATAFDYQRLKLQASVLATFVKDHTKTLIDGNSKFALSPAIFVNFYPFSSKDFSLRAYVKKSFRMPTFNELYYTEVGNALLKPETAVQYNGGAVWQKMFAKALLRRLRVQADAYFNSVDDKIVAYPKGQQFRWTMLNLGKVHIKGVDLQAETTVQPTTQLSIITRLQYTYQQARDVNNPSDSYYKHQIPYIPWHSGSAVVGANYKAWQLNYSFIYAGKRFNQQENIVYNYMPAWYTSDMSLIYTFNWKKTRCKITAEVNNLLAQDYDVILNYPMPKRNYAITLDVTL</sequence>
<dbReference type="PANTHER" id="PTHR30069:SF29">
    <property type="entry name" value="HEMOGLOBIN AND HEMOGLOBIN-HAPTOGLOBIN-BINDING PROTEIN 1-RELATED"/>
    <property type="match status" value="1"/>
</dbReference>
<dbReference type="Pfam" id="PF00593">
    <property type="entry name" value="TonB_dep_Rec_b-barrel"/>
    <property type="match status" value="1"/>
</dbReference>
<evidence type="ECO:0000256" key="4">
    <source>
        <dbReference type="ARBA" id="ARBA00022692"/>
    </source>
</evidence>
<proteinExistence type="inferred from homology"/>
<feature type="domain" description="TonB-dependent receptor plug" evidence="13">
    <location>
        <begin position="53"/>
        <end position="146"/>
    </location>
</feature>
<keyword evidence="4 10" id="KW-0812">Transmembrane</keyword>
<dbReference type="InterPro" id="IPR012910">
    <property type="entry name" value="Plug_dom"/>
</dbReference>
<gene>
    <name evidence="14" type="ORF">EJ73_02063</name>
</gene>